<protein>
    <recommendedName>
        <fullName evidence="1">Endonuclease/exonuclease/phosphatase domain-containing protein</fullName>
    </recommendedName>
</protein>
<dbReference type="EMBL" id="CM029044">
    <property type="protein sequence ID" value="KAG2606380.1"/>
    <property type="molecule type" value="Genomic_DNA"/>
</dbReference>
<evidence type="ECO:0000313" key="2">
    <source>
        <dbReference type="EMBL" id="KAG2606380.1"/>
    </source>
</evidence>
<dbReference type="PANTHER" id="PTHR35218:SF11">
    <property type="entry name" value="ENDONUCLEASE_EXONUCLEASE_PHOSPHATASE DOMAIN-CONTAINING PROTEIN"/>
    <property type="match status" value="1"/>
</dbReference>
<organism evidence="2 3">
    <name type="scientific">Panicum virgatum</name>
    <name type="common">Blackwell switchgrass</name>
    <dbReference type="NCBI Taxonomy" id="38727"/>
    <lineage>
        <taxon>Eukaryota</taxon>
        <taxon>Viridiplantae</taxon>
        <taxon>Streptophyta</taxon>
        <taxon>Embryophyta</taxon>
        <taxon>Tracheophyta</taxon>
        <taxon>Spermatophyta</taxon>
        <taxon>Magnoliopsida</taxon>
        <taxon>Liliopsida</taxon>
        <taxon>Poales</taxon>
        <taxon>Poaceae</taxon>
        <taxon>PACMAD clade</taxon>
        <taxon>Panicoideae</taxon>
        <taxon>Panicodae</taxon>
        <taxon>Paniceae</taxon>
        <taxon>Panicinae</taxon>
        <taxon>Panicum</taxon>
        <taxon>Panicum sect. Hiantes</taxon>
    </lineage>
</organism>
<dbReference type="PANTHER" id="PTHR35218">
    <property type="entry name" value="RNASE H DOMAIN-CONTAINING PROTEIN"/>
    <property type="match status" value="1"/>
</dbReference>
<dbReference type="InterPro" id="IPR036691">
    <property type="entry name" value="Endo/exonu/phosph_ase_sf"/>
</dbReference>
<reference evidence="2" key="1">
    <citation type="submission" date="2020-05" db="EMBL/GenBank/DDBJ databases">
        <title>WGS assembly of Panicum virgatum.</title>
        <authorList>
            <person name="Lovell J.T."/>
            <person name="Jenkins J."/>
            <person name="Shu S."/>
            <person name="Juenger T.E."/>
            <person name="Schmutz J."/>
        </authorList>
    </citation>
    <scope>NUCLEOTIDE SEQUENCE</scope>
    <source>
        <strain evidence="2">AP13</strain>
    </source>
</reference>
<dbReference type="Gene3D" id="3.60.10.10">
    <property type="entry name" value="Endonuclease/exonuclease/phosphatase"/>
    <property type="match status" value="1"/>
</dbReference>
<proteinExistence type="predicted"/>
<dbReference type="SUPFAM" id="SSF56219">
    <property type="entry name" value="DNase I-like"/>
    <property type="match status" value="1"/>
</dbReference>
<feature type="domain" description="Endonuclease/exonuclease/phosphatase" evidence="1">
    <location>
        <begin position="4"/>
        <end position="210"/>
    </location>
</feature>
<dbReference type="InterPro" id="IPR005135">
    <property type="entry name" value="Endo/exonuclease/phosphatase"/>
</dbReference>
<dbReference type="GO" id="GO:0003824">
    <property type="term" value="F:catalytic activity"/>
    <property type="evidence" value="ECO:0007669"/>
    <property type="project" value="InterPro"/>
</dbReference>
<comment type="caution">
    <text evidence="2">The sequence shown here is derived from an EMBL/GenBank/DDBJ whole genome shotgun (WGS) entry which is preliminary data.</text>
</comment>
<evidence type="ECO:0000313" key="3">
    <source>
        <dbReference type="Proteomes" id="UP000823388"/>
    </source>
</evidence>
<evidence type="ECO:0000259" key="1">
    <source>
        <dbReference type="Pfam" id="PF03372"/>
    </source>
</evidence>
<keyword evidence="3" id="KW-1185">Reference proteome</keyword>
<dbReference type="AlphaFoldDB" id="A0A8T0T5T1"/>
<dbReference type="Pfam" id="PF03372">
    <property type="entry name" value="Exo_endo_phos"/>
    <property type="match status" value="1"/>
</dbReference>
<dbReference type="Proteomes" id="UP000823388">
    <property type="component" value="Chromosome 4N"/>
</dbReference>
<accession>A0A8T0T5T1</accession>
<name>A0A8T0T5T1_PANVG</name>
<gene>
    <name evidence="2" type="ORF">PVAP13_4NG174311</name>
</gene>
<sequence>MRTLSWNCRGIGNPAIVRELCDLAKDYAPSVLFIMETQIDKYRVENLRYSLGFDNSFAVKSDGRSGGLGLFWNNDVILSVKKYSNYHIDSIVSEHGKEPWRMSFIYGEPNRSLRFRTWDIMKQMKSDTDLPWVCIGDFNEVLKREEQLGPNIREEYLMAGYIGLDWTFEKKVTGGHFVRVRLDRVLASANWCARFPLAEVHHLMAVKSDHCPILLSVEPEKKSENIRGLGRPFRYELMWETNDGLPSLIQQVWKEGQPCNSVKDMRIKLCHLGEELRSWGQRSFGVVRKEIREQKKRLEQLRYDPARNNVSEEEKKVVEHIILLNYQEEIMWRQRSRITWLREGDSNTRFFHQRASRRRSRNRIIKLNRPDGSECTKVEEMHAMATDFYSNLFKSEGTSNMRMVLGHVPRKITNEMNKFLCAPFDESEVKDALFQMFPTKVPGPDGFPAHFFSATGMFVVRI</sequence>